<dbReference type="InterPro" id="IPR004096">
    <property type="entry name" value="V4R"/>
</dbReference>
<sequence>MKNLKHWDSKDALEEIKNSLSVDEDEMFTMLGRRIVITPQATFGLMMRSAADLGGINAAKIFMRKAGYEIGTDMAKIMKELLKLQGEELITFYCETAGKRGWGFNIIEEIDVERGLFKTNLYFSPFVTGFPERSKVSVCDFQAGAIEGMFNATGKKVQIVETKCVAKGDDVCVFENKK</sequence>
<dbReference type="PANTHER" id="PTHR35090">
    <property type="entry name" value="DNA-DIRECTED RNA POLYMERASE SUBUNIT I"/>
    <property type="match status" value="1"/>
</dbReference>
<dbReference type="SMART" id="SM00989">
    <property type="entry name" value="V4R"/>
    <property type="match status" value="1"/>
</dbReference>
<comment type="caution">
    <text evidence="2">The sequence shown here is derived from an EMBL/GenBank/DDBJ whole genome shotgun (WGS) entry which is preliminary data.</text>
</comment>
<accession>A0A9D8KF34</accession>
<dbReference type="PANTHER" id="PTHR35090:SF1">
    <property type="entry name" value="SLR0144 PROTEIN"/>
    <property type="match status" value="1"/>
</dbReference>
<reference evidence="2" key="2">
    <citation type="submission" date="2021-01" db="EMBL/GenBank/DDBJ databases">
        <authorList>
            <person name="Hahn C.R."/>
            <person name="Youssef N.H."/>
            <person name="Elshahed M."/>
        </authorList>
    </citation>
    <scope>NUCLEOTIDE SEQUENCE</scope>
    <source>
        <strain evidence="2">Zod_Metabat.24</strain>
    </source>
</reference>
<gene>
    <name evidence="2" type="ORF">JW984_06440</name>
</gene>
<protein>
    <submittedName>
        <fullName evidence="2">XylR N-terminal domain-containing protein</fullName>
    </submittedName>
</protein>
<organism evidence="2 3">
    <name type="scientific">Candidatus Zymogenus saltonus</name>
    <dbReference type="NCBI Taxonomy" id="2844893"/>
    <lineage>
        <taxon>Bacteria</taxon>
        <taxon>Deltaproteobacteria</taxon>
        <taxon>Candidatus Zymogenia</taxon>
        <taxon>Candidatus Zymogeniales</taxon>
        <taxon>Candidatus Zymogenaceae</taxon>
        <taxon>Candidatus Zymogenus</taxon>
    </lineage>
</organism>
<dbReference type="SUPFAM" id="SSF111126">
    <property type="entry name" value="Ligand-binding domain in the NO signalling and Golgi transport"/>
    <property type="match status" value="1"/>
</dbReference>
<dbReference type="Gene3D" id="3.30.1380.20">
    <property type="entry name" value="Trafficking protein particle complex subunit 3"/>
    <property type="match status" value="1"/>
</dbReference>
<dbReference type="AlphaFoldDB" id="A0A9D8KF34"/>
<evidence type="ECO:0000259" key="1">
    <source>
        <dbReference type="SMART" id="SM00989"/>
    </source>
</evidence>
<evidence type="ECO:0000313" key="3">
    <source>
        <dbReference type="Proteomes" id="UP000809273"/>
    </source>
</evidence>
<dbReference type="EMBL" id="JAFGIX010000030">
    <property type="protein sequence ID" value="MBN1572820.1"/>
    <property type="molecule type" value="Genomic_DNA"/>
</dbReference>
<dbReference type="Pfam" id="PF02830">
    <property type="entry name" value="V4R"/>
    <property type="match status" value="1"/>
</dbReference>
<evidence type="ECO:0000313" key="2">
    <source>
        <dbReference type="EMBL" id="MBN1572820.1"/>
    </source>
</evidence>
<name>A0A9D8KF34_9DELT</name>
<proteinExistence type="predicted"/>
<dbReference type="InterPro" id="IPR024096">
    <property type="entry name" value="NO_sig/Golgi_transp_ligand-bd"/>
</dbReference>
<dbReference type="Proteomes" id="UP000809273">
    <property type="component" value="Unassembled WGS sequence"/>
</dbReference>
<reference evidence="2" key="1">
    <citation type="journal article" date="2021" name="Environ. Microbiol.">
        <title>Genomic characterization of three novel Desulfobacterota classes expand the metabolic and phylogenetic diversity of the phylum.</title>
        <authorList>
            <person name="Murphy C.L."/>
            <person name="Biggerstaff J."/>
            <person name="Eichhorn A."/>
            <person name="Ewing E."/>
            <person name="Shahan R."/>
            <person name="Soriano D."/>
            <person name="Stewart S."/>
            <person name="VanMol K."/>
            <person name="Walker R."/>
            <person name="Walters P."/>
            <person name="Elshahed M.S."/>
            <person name="Youssef N.H."/>
        </authorList>
    </citation>
    <scope>NUCLEOTIDE SEQUENCE</scope>
    <source>
        <strain evidence="2">Zod_Metabat.24</strain>
    </source>
</reference>
<feature type="domain" description="4-vinyl reductase 4VR" evidence="1">
    <location>
        <begin position="116"/>
        <end position="178"/>
    </location>
</feature>